<name>A0ABP0YXH5_9ROSI</name>
<dbReference type="PANTHER" id="PTHR33463">
    <property type="entry name" value="NB-ARC DOMAIN-CONTAINING PROTEIN-RELATED"/>
    <property type="match status" value="1"/>
</dbReference>
<keyword evidence="4" id="KW-0175">Coiled coil</keyword>
<feature type="domain" description="NB-ARC" evidence="5">
    <location>
        <begin position="142"/>
        <end position="302"/>
    </location>
</feature>
<dbReference type="Pfam" id="PF00931">
    <property type="entry name" value="NB-ARC"/>
    <property type="match status" value="1"/>
</dbReference>
<accession>A0ABP0YXH5</accession>
<protein>
    <recommendedName>
        <fullName evidence="5">NB-ARC domain-containing protein</fullName>
    </recommendedName>
</protein>
<evidence type="ECO:0000256" key="3">
    <source>
        <dbReference type="ARBA" id="ARBA00022840"/>
    </source>
</evidence>
<keyword evidence="1" id="KW-0547">Nucleotide-binding</keyword>
<evidence type="ECO:0000313" key="6">
    <source>
        <dbReference type="EMBL" id="CAK9323736.1"/>
    </source>
</evidence>
<dbReference type="PANTHER" id="PTHR33463:SF136">
    <property type="entry name" value="NB-ARC DOMAIN-CONTAINING PROTEIN"/>
    <property type="match status" value="1"/>
</dbReference>
<evidence type="ECO:0000256" key="2">
    <source>
        <dbReference type="ARBA" id="ARBA00022821"/>
    </source>
</evidence>
<dbReference type="PRINTS" id="PR00364">
    <property type="entry name" value="DISEASERSIST"/>
</dbReference>
<dbReference type="SUPFAM" id="SSF52540">
    <property type="entry name" value="P-loop containing nucleoside triphosphate hydrolases"/>
    <property type="match status" value="1"/>
</dbReference>
<dbReference type="InterPro" id="IPR042197">
    <property type="entry name" value="Apaf_helical"/>
</dbReference>
<sequence length="348" mass="39082">MDAVIGVAVEYTIRPILHQIGYIFCYKGNIKEVENKLEALETTKDSVQILVSQDKGKGNAIFDGVTKWLDCVKEVLDVTQQKEAPNPSCFNFVKRHQLSRRAKKRGDSLTKINVGYPVPSPHTNSPTLPTHYQIIESRTLVVREIKDALANPNVNKVGVCGMGGVGKTALLNEVKKLVLENNLFDRVIHVEVGQSKSVVNIQEEIRGKLNMELNMQSEDVRASCLKTHIVERKENILFMLDDLWKPYDLEKKFGIRCHSGCKILITSRSQHTLKNQTNTEELFEVNSLTEEESWKFFVATVGEFVEDVGYVQQIAKDVVKECGGLPIALKIVAIAVKGKKSRDMEGMV</sequence>
<evidence type="ECO:0000256" key="1">
    <source>
        <dbReference type="ARBA" id="ARBA00022741"/>
    </source>
</evidence>
<feature type="coiled-coil region" evidence="4">
    <location>
        <begin position="23"/>
        <end position="50"/>
    </location>
</feature>
<dbReference type="InterPro" id="IPR050905">
    <property type="entry name" value="Plant_NBS-LRR"/>
</dbReference>
<keyword evidence="2" id="KW-0611">Plant defense</keyword>
<evidence type="ECO:0000313" key="7">
    <source>
        <dbReference type="Proteomes" id="UP001642487"/>
    </source>
</evidence>
<evidence type="ECO:0000259" key="5">
    <source>
        <dbReference type="Pfam" id="PF00931"/>
    </source>
</evidence>
<reference evidence="6 7" key="1">
    <citation type="submission" date="2024-03" db="EMBL/GenBank/DDBJ databases">
        <authorList>
            <person name="Gkanogiannis A."/>
            <person name="Becerra Lopez-Lavalle L."/>
        </authorList>
    </citation>
    <scope>NUCLEOTIDE SEQUENCE [LARGE SCALE GENOMIC DNA]</scope>
</reference>
<dbReference type="Gene3D" id="3.40.50.300">
    <property type="entry name" value="P-loop containing nucleotide triphosphate hydrolases"/>
    <property type="match status" value="1"/>
</dbReference>
<dbReference type="InterPro" id="IPR027417">
    <property type="entry name" value="P-loop_NTPase"/>
</dbReference>
<evidence type="ECO:0000256" key="4">
    <source>
        <dbReference type="SAM" id="Coils"/>
    </source>
</evidence>
<dbReference type="InterPro" id="IPR002182">
    <property type="entry name" value="NB-ARC"/>
</dbReference>
<gene>
    <name evidence="6" type="ORF">CITCOLO1_LOCUS15935</name>
</gene>
<dbReference type="Gene3D" id="1.10.8.430">
    <property type="entry name" value="Helical domain of apoptotic protease-activating factors"/>
    <property type="match status" value="1"/>
</dbReference>
<dbReference type="Proteomes" id="UP001642487">
    <property type="component" value="Chromosome 6"/>
</dbReference>
<keyword evidence="3" id="KW-0067">ATP-binding</keyword>
<dbReference type="EMBL" id="OZ021740">
    <property type="protein sequence ID" value="CAK9323736.1"/>
    <property type="molecule type" value="Genomic_DNA"/>
</dbReference>
<proteinExistence type="predicted"/>
<organism evidence="6 7">
    <name type="scientific">Citrullus colocynthis</name>
    <name type="common">colocynth</name>
    <dbReference type="NCBI Taxonomy" id="252529"/>
    <lineage>
        <taxon>Eukaryota</taxon>
        <taxon>Viridiplantae</taxon>
        <taxon>Streptophyta</taxon>
        <taxon>Embryophyta</taxon>
        <taxon>Tracheophyta</taxon>
        <taxon>Spermatophyta</taxon>
        <taxon>Magnoliopsida</taxon>
        <taxon>eudicotyledons</taxon>
        <taxon>Gunneridae</taxon>
        <taxon>Pentapetalae</taxon>
        <taxon>rosids</taxon>
        <taxon>fabids</taxon>
        <taxon>Cucurbitales</taxon>
        <taxon>Cucurbitaceae</taxon>
        <taxon>Benincaseae</taxon>
        <taxon>Citrullus</taxon>
    </lineage>
</organism>
<keyword evidence="7" id="KW-1185">Reference proteome</keyword>